<accession>A0AA86U874</accession>
<evidence type="ECO:0000313" key="2">
    <source>
        <dbReference type="EMBL" id="CAL6081281.1"/>
    </source>
</evidence>
<evidence type="ECO:0000313" key="3">
    <source>
        <dbReference type="Proteomes" id="UP001642409"/>
    </source>
</evidence>
<name>A0AA86U874_9EUKA</name>
<gene>
    <name evidence="1" type="ORF">HINF_LOCUS30421</name>
    <name evidence="2" type="ORF">HINF_LOCUS60269</name>
</gene>
<protein>
    <submittedName>
        <fullName evidence="2">Hypothetical_protein</fullName>
    </submittedName>
</protein>
<reference evidence="2 3" key="2">
    <citation type="submission" date="2024-07" db="EMBL/GenBank/DDBJ databases">
        <authorList>
            <person name="Akdeniz Z."/>
        </authorList>
    </citation>
    <scope>NUCLEOTIDE SEQUENCE [LARGE SCALE GENOMIC DNA]</scope>
</reference>
<keyword evidence="3" id="KW-1185">Reference proteome</keyword>
<comment type="caution">
    <text evidence="1">The sequence shown here is derived from an EMBL/GenBank/DDBJ whole genome shotgun (WGS) entry which is preliminary data.</text>
</comment>
<dbReference type="EMBL" id="CATOUU010000706">
    <property type="protein sequence ID" value="CAI9942776.1"/>
    <property type="molecule type" value="Genomic_DNA"/>
</dbReference>
<evidence type="ECO:0000313" key="1">
    <source>
        <dbReference type="EMBL" id="CAI9942776.1"/>
    </source>
</evidence>
<reference evidence="1" key="1">
    <citation type="submission" date="2023-06" db="EMBL/GenBank/DDBJ databases">
        <authorList>
            <person name="Kurt Z."/>
        </authorList>
    </citation>
    <scope>NUCLEOTIDE SEQUENCE</scope>
</reference>
<dbReference type="AlphaFoldDB" id="A0AA86U874"/>
<organism evidence="1">
    <name type="scientific">Hexamita inflata</name>
    <dbReference type="NCBI Taxonomy" id="28002"/>
    <lineage>
        <taxon>Eukaryota</taxon>
        <taxon>Metamonada</taxon>
        <taxon>Diplomonadida</taxon>
        <taxon>Hexamitidae</taxon>
        <taxon>Hexamitinae</taxon>
        <taxon>Hexamita</taxon>
    </lineage>
</organism>
<dbReference type="EMBL" id="CAXDID020000351">
    <property type="protein sequence ID" value="CAL6081281.1"/>
    <property type="molecule type" value="Genomic_DNA"/>
</dbReference>
<sequence length="306" mass="35085">MLLFDLVLITFTFNGLFLSGRTLPVYHAVSQILNALLFCALGRYNVLKMAVSEKLRTTPPHLNYTRRTQHLHRHHGSYLISTNASDLVDCKFQGTTGSARATNTPVLEIQPANQSISSALQLVWSRRFDYYMNLLERTHFQNEVTSESGAKLSLLFARLVAHYSTFTLVAAVTVNPIRFSHVKASAERPQKMSTKLTRFIVCGLSALEWQEYNRTLHKLLRNQKPRKAIFLPHQVTFCRQLASRLEYHELVLQRDDIWTDITDPSCYLFDSVYGLCTPNQADVNVHQFRTNSEKASCYYSMLTQSQ</sequence>
<proteinExistence type="predicted"/>
<dbReference type="Proteomes" id="UP001642409">
    <property type="component" value="Unassembled WGS sequence"/>
</dbReference>